<dbReference type="HOGENOM" id="CLU_865985_0_0_1"/>
<proteinExistence type="inferred from homology"/>
<dbReference type="SUPFAM" id="SSF52402">
    <property type="entry name" value="Adenine nucleotide alpha hydrolases-like"/>
    <property type="match status" value="1"/>
</dbReference>
<evidence type="ECO:0000256" key="4">
    <source>
        <dbReference type="ARBA" id="ARBA00022741"/>
    </source>
</evidence>
<keyword evidence="3" id="KW-0819">tRNA processing</keyword>
<dbReference type="GO" id="GO:0005524">
    <property type="term" value="F:ATP binding"/>
    <property type="evidence" value="ECO:0007669"/>
    <property type="project" value="UniProtKB-KW"/>
</dbReference>
<keyword evidence="4" id="KW-0547">Nucleotide-binding</keyword>
<dbReference type="eggNOG" id="ENOG502QQNE">
    <property type="taxonomic scope" value="Eukaryota"/>
</dbReference>
<feature type="domain" description="tRNA(Ile)-lysidine/2-thiocytidine synthase N-terminal" evidence="7">
    <location>
        <begin position="23"/>
        <end position="222"/>
    </location>
</feature>
<dbReference type="STRING" id="1245528.M3INX1"/>
<evidence type="ECO:0000256" key="2">
    <source>
        <dbReference type="ARBA" id="ARBA00022598"/>
    </source>
</evidence>
<gene>
    <name evidence="8" type="ORF">G210_1405</name>
</gene>
<evidence type="ECO:0000256" key="1">
    <source>
        <dbReference type="ARBA" id="ARBA00013267"/>
    </source>
</evidence>
<evidence type="ECO:0000256" key="3">
    <source>
        <dbReference type="ARBA" id="ARBA00022694"/>
    </source>
</evidence>
<dbReference type="Proteomes" id="UP000011777">
    <property type="component" value="Unassembled WGS sequence"/>
</dbReference>
<dbReference type="PANTHER" id="PTHR43033">
    <property type="entry name" value="TRNA(ILE)-LYSIDINE SYNTHASE-RELATED"/>
    <property type="match status" value="1"/>
</dbReference>
<evidence type="ECO:0000256" key="5">
    <source>
        <dbReference type="ARBA" id="ARBA00022840"/>
    </source>
</evidence>
<organism evidence="8 9">
    <name type="scientific">Candida maltosa (strain Xu316)</name>
    <name type="common">Yeast</name>
    <dbReference type="NCBI Taxonomy" id="1245528"/>
    <lineage>
        <taxon>Eukaryota</taxon>
        <taxon>Fungi</taxon>
        <taxon>Dikarya</taxon>
        <taxon>Ascomycota</taxon>
        <taxon>Saccharomycotina</taxon>
        <taxon>Pichiomycetes</taxon>
        <taxon>Debaryomycetaceae</taxon>
        <taxon>Candida/Lodderomyces clade</taxon>
        <taxon>Candida</taxon>
    </lineage>
</organism>
<dbReference type="HAMAP" id="MF_01161">
    <property type="entry name" value="tRNA_Ile_lys_synt"/>
    <property type="match status" value="1"/>
</dbReference>
<dbReference type="GO" id="GO:0032267">
    <property type="term" value="F:tRNA(Ile)-lysidine synthase activity"/>
    <property type="evidence" value="ECO:0007669"/>
    <property type="project" value="UniProtKB-EC"/>
</dbReference>
<dbReference type="AlphaFoldDB" id="M3INX1"/>
<name>M3INX1_CANMX</name>
<comment type="caution">
    <text evidence="8">The sequence shown here is derived from an EMBL/GenBank/DDBJ whole genome shotgun (WGS) entry which is preliminary data.</text>
</comment>
<dbReference type="CDD" id="cd01992">
    <property type="entry name" value="TilS_N"/>
    <property type="match status" value="1"/>
</dbReference>
<dbReference type="Pfam" id="PF01171">
    <property type="entry name" value="ATP_bind_3"/>
    <property type="match status" value="1"/>
</dbReference>
<dbReference type="InterPro" id="IPR012094">
    <property type="entry name" value="tRNA_Ile_lys_synt"/>
</dbReference>
<dbReference type="NCBIfam" id="TIGR02432">
    <property type="entry name" value="lysidine_TilS_N"/>
    <property type="match status" value="1"/>
</dbReference>
<dbReference type="Gene3D" id="3.40.50.620">
    <property type="entry name" value="HUPs"/>
    <property type="match status" value="1"/>
</dbReference>
<dbReference type="GO" id="GO:0008033">
    <property type="term" value="P:tRNA processing"/>
    <property type="evidence" value="ECO:0007669"/>
    <property type="project" value="UniProtKB-KW"/>
</dbReference>
<keyword evidence="9" id="KW-1185">Reference proteome</keyword>
<dbReference type="EC" id="6.3.4.19" evidence="1"/>
<dbReference type="OMA" id="EQSHASC"/>
<comment type="catalytic activity">
    <reaction evidence="6">
        <text>cytidine(34) in tRNA(Ile2) + L-lysine + ATP = lysidine(34) in tRNA(Ile2) + AMP + diphosphate + H(+)</text>
        <dbReference type="Rhea" id="RHEA:43744"/>
        <dbReference type="Rhea" id="RHEA-COMP:10625"/>
        <dbReference type="Rhea" id="RHEA-COMP:10670"/>
        <dbReference type="ChEBI" id="CHEBI:15378"/>
        <dbReference type="ChEBI" id="CHEBI:30616"/>
        <dbReference type="ChEBI" id="CHEBI:32551"/>
        <dbReference type="ChEBI" id="CHEBI:33019"/>
        <dbReference type="ChEBI" id="CHEBI:82748"/>
        <dbReference type="ChEBI" id="CHEBI:83665"/>
        <dbReference type="ChEBI" id="CHEBI:456215"/>
        <dbReference type="EC" id="6.3.4.19"/>
    </reaction>
</comment>
<dbReference type="InterPro" id="IPR014729">
    <property type="entry name" value="Rossmann-like_a/b/a_fold"/>
</dbReference>
<evidence type="ECO:0000256" key="6">
    <source>
        <dbReference type="ARBA" id="ARBA00048539"/>
    </source>
</evidence>
<reference evidence="8 9" key="1">
    <citation type="submission" date="2013-02" db="EMBL/GenBank/DDBJ databases">
        <title>Genome sequence of Candida maltosa Xu316, a potential industrial strain for xylitol and ethanol production.</title>
        <authorList>
            <person name="Yu J."/>
            <person name="Wang Q."/>
            <person name="Geng X."/>
            <person name="Bao W."/>
            <person name="He P."/>
            <person name="Cai J."/>
        </authorList>
    </citation>
    <scope>NUCLEOTIDE SEQUENCE [LARGE SCALE GENOMIC DNA]</scope>
    <source>
        <strain evidence="9">Xu316</strain>
    </source>
</reference>
<keyword evidence="5" id="KW-0067">ATP-binding</keyword>
<dbReference type="InterPro" id="IPR011063">
    <property type="entry name" value="TilS/TtcA_N"/>
</dbReference>
<evidence type="ECO:0000313" key="9">
    <source>
        <dbReference type="Proteomes" id="UP000011777"/>
    </source>
</evidence>
<dbReference type="PANTHER" id="PTHR43033:SF1">
    <property type="entry name" value="TRNA(ILE)-LYSIDINE SYNTHASE-RELATED"/>
    <property type="match status" value="1"/>
</dbReference>
<sequence length="321" mass="37365">MIINDTLFEHGLNSLFRSRLPTKVAVALSGGPDSMLLTWLLHKHKINHNAFDIYAITIDHKYRRESRREALRVHDYVKNWELKHIIKELDYDEGTDPTSLKNFEEVARTKRYEAFAEVCYQESIPAIFVGHHKDDQLETFIQRLQGNSTIFGLAGTRRISALPVAKDLPPQADNHPQLRVVRPFYNYDKQDIFDTCAVNDLQFVNDPTNLDINLTRRNYLRHMIGDILPEKAKPNSPYEIIDRPSLEQSHASCLEFATLFEEKAHNLSMYLQENNLIETYPSMGSMKIEFPRVCFDPETTVVTFARWQVRNIQNDHDEFSV</sequence>
<accession>M3INX1</accession>
<keyword evidence="2" id="KW-0436">Ligase</keyword>
<dbReference type="EMBL" id="AOGT01001261">
    <property type="protein sequence ID" value="EMG48091.1"/>
    <property type="molecule type" value="Genomic_DNA"/>
</dbReference>
<evidence type="ECO:0000313" key="8">
    <source>
        <dbReference type="EMBL" id="EMG48091.1"/>
    </source>
</evidence>
<dbReference type="InterPro" id="IPR012795">
    <property type="entry name" value="tRNA_Ile_lys_synt_N"/>
</dbReference>
<dbReference type="OrthoDB" id="434144at2759"/>
<evidence type="ECO:0000259" key="7">
    <source>
        <dbReference type="Pfam" id="PF01171"/>
    </source>
</evidence>
<protein>
    <recommendedName>
        <fullName evidence="1">tRNA(Ile)-lysidine synthetase</fullName>
        <ecNumber evidence="1">6.3.4.19</ecNumber>
    </recommendedName>
</protein>